<dbReference type="Proteomes" id="UP000230002">
    <property type="component" value="Unassembled WGS sequence"/>
</dbReference>
<dbReference type="AlphaFoldDB" id="A0A2G8SJN9"/>
<name>A0A2G8SJN9_9APHY</name>
<evidence type="ECO:0008006" key="4">
    <source>
        <dbReference type="Google" id="ProtNLM"/>
    </source>
</evidence>
<dbReference type="EMBL" id="AYKW01000006">
    <property type="protein sequence ID" value="PIL33986.1"/>
    <property type="molecule type" value="Genomic_DNA"/>
</dbReference>
<proteinExistence type="predicted"/>
<keyword evidence="3" id="KW-1185">Reference proteome</keyword>
<sequence>MPQPLTKKDLEEIVMGLRADVSDLTTRYMQATEELNTSQEALAEAHTALTAAQDTTAAAEAARADLQQQLDNAAAAPQGVLEEQVNVPLIPHPSGSGWSIRESMQVTKPEYAEI</sequence>
<accession>A0A2G8SJN9</accession>
<comment type="caution">
    <text evidence="2">The sequence shown here is derived from an EMBL/GenBank/DDBJ whole genome shotgun (WGS) entry which is preliminary data.</text>
</comment>
<protein>
    <recommendedName>
        <fullName evidence="4">Transporter</fullName>
    </recommendedName>
</protein>
<gene>
    <name evidence="2" type="ORF">GSI_03694</name>
</gene>
<evidence type="ECO:0000313" key="3">
    <source>
        <dbReference type="Proteomes" id="UP000230002"/>
    </source>
</evidence>
<evidence type="ECO:0000313" key="2">
    <source>
        <dbReference type="EMBL" id="PIL33986.1"/>
    </source>
</evidence>
<evidence type="ECO:0000256" key="1">
    <source>
        <dbReference type="SAM" id="Coils"/>
    </source>
</evidence>
<keyword evidence="1" id="KW-0175">Coiled coil</keyword>
<feature type="coiled-coil region" evidence="1">
    <location>
        <begin position="49"/>
        <end position="76"/>
    </location>
</feature>
<organism evidence="2 3">
    <name type="scientific">Ganoderma sinense ZZ0214-1</name>
    <dbReference type="NCBI Taxonomy" id="1077348"/>
    <lineage>
        <taxon>Eukaryota</taxon>
        <taxon>Fungi</taxon>
        <taxon>Dikarya</taxon>
        <taxon>Basidiomycota</taxon>
        <taxon>Agaricomycotina</taxon>
        <taxon>Agaricomycetes</taxon>
        <taxon>Polyporales</taxon>
        <taxon>Polyporaceae</taxon>
        <taxon>Ganoderma</taxon>
    </lineage>
</organism>
<reference evidence="2 3" key="1">
    <citation type="journal article" date="2015" name="Sci. Rep.">
        <title>Chromosome-level genome map provides insights into diverse defense mechanisms in the medicinal fungus Ganoderma sinense.</title>
        <authorList>
            <person name="Zhu Y."/>
            <person name="Xu J."/>
            <person name="Sun C."/>
            <person name="Zhou S."/>
            <person name="Xu H."/>
            <person name="Nelson D.R."/>
            <person name="Qian J."/>
            <person name="Song J."/>
            <person name="Luo H."/>
            <person name="Xiang L."/>
            <person name="Li Y."/>
            <person name="Xu Z."/>
            <person name="Ji A."/>
            <person name="Wang L."/>
            <person name="Lu S."/>
            <person name="Hayward A."/>
            <person name="Sun W."/>
            <person name="Li X."/>
            <person name="Schwartz D.C."/>
            <person name="Wang Y."/>
            <person name="Chen S."/>
        </authorList>
    </citation>
    <scope>NUCLEOTIDE SEQUENCE [LARGE SCALE GENOMIC DNA]</scope>
    <source>
        <strain evidence="2 3">ZZ0214-1</strain>
    </source>
</reference>